<proteinExistence type="inferred from homology"/>
<dbReference type="SUPFAM" id="SSF51366">
    <property type="entry name" value="Ribulose-phoshate binding barrel"/>
    <property type="match status" value="1"/>
</dbReference>
<keyword evidence="6" id="KW-0210">Decarboxylase</keyword>
<sequence>MLERIAAHKKEEVKRDKLQLPLGKLIKQVVPGTMAFSKALTGKSWSLIAECKLASPVKGRLSERTVGELARIYDNEGAAALSVLTDSHFCGTDQHIGEVRQVSSLPVLRKDFIVDEYQLYQARLLGADAVLLIAAILTDAQVQQYLATARQIGLDCLVEVHSREELKRVQQTPAAVIGINNRNLTTFTTNVENTFELLPYCAADRLFISESGIHSRETAAALQRAGIRGVLVGEGLVTAQDIALKVRELSLQGGITNAK</sequence>
<evidence type="ECO:0000256" key="7">
    <source>
        <dbReference type="ARBA" id="ARBA00022822"/>
    </source>
</evidence>
<evidence type="ECO:0000256" key="6">
    <source>
        <dbReference type="ARBA" id="ARBA00022793"/>
    </source>
</evidence>
<evidence type="ECO:0000256" key="5">
    <source>
        <dbReference type="ARBA" id="ARBA00022605"/>
    </source>
</evidence>
<dbReference type="CDD" id="cd00331">
    <property type="entry name" value="IGPS"/>
    <property type="match status" value="1"/>
</dbReference>
<keyword evidence="5" id="KW-0028">Amino-acid biosynthesis</keyword>
<evidence type="ECO:0000256" key="2">
    <source>
        <dbReference type="ARBA" id="ARBA00004696"/>
    </source>
</evidence>
<dbReference type="PANTHER" id="PTHR22854:SF2">
    <property type="entry name" value="INDOLE-3-GLYCEROL-PHOSPHATE SYNTHASE"/>
    <property type="match status" value="1"/>
</dbReference>
<dbReference type="AlphaFoldDB" id="A0A4V2Q8Y3"/>
<dbReference type="Gene3D" id="3.20.20.70">
    <property type="entry name" value="Aldolase class I"/>
    <property type="match status" value="1"/>
</dbReference>
<dbReference type="GO" id="GO:0000162">
    <property type="term" value="P:L-tryptophan biosynthetic process"/>
    <property type="evidence" value="ECO:0007669"/>
    <property type="project" value="UniProtKB-UniPathway"/>
</dbReference>
<evidence type="ECO:0000256" key="9">
    <source>
        <dbReference type="ARBA" id="ARBA00023239"/>
    </source>
</evidence>
<dbReference type="GO" id="GO:0004425">
    <property type="term" value="F:indole-3-glycerol-phosphate synthase activity"/>
    <property type="evidence" value="ECO:0007669"/>
    <property type="project" value="UniProtKB-EC"/>
</dbReference>
<accession>A0A4V2Q8Y3</accession>
<evidence type="ECO:0000313" key="12">
    <source>
        <dbReference type="Proteomes" id="UP000295063"/>
    </source>
</evidence>
<comment type="caution">
    <text evidence="11">The sequence shown here is derived from an EMBL/GenBank/DDBJ whole genome shotgun (WGS) entry which is preliminary data.</text>
</comment>
<keyword evidence="9" id="KW-0456">Lyase</keyword>
<evidence type="ECO:0000256" key="4">
    <source>
        <dbReference type="ARBA" id="ARBA00012362"/>
    </source>
</evidence>
<feature type="domain" description="Indole-3-glycerol phosphate synthase" evidence="10">
    <location>
        <begin position="2"/>
        <end position="249"/>
    </location>
</feature>
<dbReference type="InterPro" id="IPR011060">
    <property type="entry name" value="RibuloseP-bd_barrel"/>
</dbReference>
<dbReference type="RefSeq" id="WP_132075239.1">
    <property type="nucleotide sequence ID" value="NZ_SLUI01000002.1"/>
</dbReference>
<name>A0A4V2Q8Y3_9FIRM</name>
<protein>
    <recommendedName>
        <fullName evidence="4">indole-3-glycerol-phosphate synthase</fullName>
        <ecNumber evidence="4">4.1.1.48</ecNumber>
    </recommendedName>
</protein>
<dbReference type="InterPro" id="IPR013785">
    <property type="entry name" value="Aldolase_TIM"/>
</dbReference>
<keyword evidence="8" id="KW-0057">Aromatic amino acid biosynthesis</keyword>
<dbReference type="GO" id="GO:0004640">
    <property type="term" value="F:phosphoribosylanthranilate isomerase activity"/>
    <property type="evidence" value="ECO:0007669"/>
    <property type="project" value="TreeGrafter"/>
</dbReference>
<comment type="catalytic activity">
    <reaction evidence="1">
        <text>1-(2-carboxyphenylamino)-1-deoxy-D-ribulose 5-phosphate + H(+) = (1S,2R)-1-C-(indol-3-yl)glycerol 3-phosphate + CO2 + H2O</text>
        <dbReference type="Rhea" id="RHEA:23476"/>
        <dbReference type="ChEBI" id="CHEBI:15377"/>
        <dbReference type="ChEBI" id="CHEBI:15378"/>
        <dbReference type="ChEBI" id="CHEBI:16526"/>
        <dbReference type="ChEBI" id="CHEBI:58613"/>
        <dbReference type="ChEBI" id="CHEBI:58866"/>
        <dbReference type="EC" id="4.1.1.48"/>
    </reaction>
</comment>
<evidence type="ECO:0000313" key="11">
    <source>
        <dbReference type="EMBL" id="TCL39144.1"/>
    </source>
</evidence>
<dbReference type="InterPro" id="IPR045186">
    <property type="entry name" value="Indole-3-glycerol_P_synth"/>
</dbReference>
<evidence type="ECO:0000256" key="1">
    <source>
        <dbReference type="ARBA" id="ARBA00001633"/>
    </source>
</evidence>
<reference evidence="11 12" key="1">
    <citation type="submission" date="2019-03" db="EMBL/GenBank/DDBJ databases">
        <title>Genomic Encyclopedia of Type Strains, Phase IV (KMG-IV): sequencing the most valuable type-strain genomes for metagenomic binning, comparative biology and taxonomic classification.</title>
        <authorList>
            <person name="Goeker M."/>
        </authorList>
    </citation>
    <scope>NUCLEOTIDE SEQUENCE [LARGE SCALE GENOMIC DNA]</scope>
    <source>
        <strain evidence="11 12">DSM 15969</strain>
    </source>
</reference>
<dbReference type="EC" id="4.1.1.48" evidence="4"/>
<dbReference type="UniPathway" id="UPA00035">
    <property type="reaction ID" value="UER00043"/>
</dbReference>
<keyword evidence="7" id="KW-0822">Tryptophan biosynthesis</keyword>
<dbReference type="Proteomes" id="UP000295063">
    <property type="component" value="Unassembled WGS sequence"/>
</dbReference>
<comment type="pathway">
    <text evidence="2">Amino-acid biosynthesis; L-tryptophan biosynthesis; L-tryptophan from chorismate: step 4/5.</text>
</comment>
<dbReference type="NCBIfam" id="NF001377">
    <property type="entry name" value="PRK00278.2-4"/>
    <property type="match status" value="1"/>
</dbReference>
<dbReference type="PANTHER" id="PTHR22854">
    <property type="entry name" value="TRYPTOPHAN BIOSYNTHESIS PROTEIN"/>
    <property type="match status" value="1"/>
</dbReference>
<dbReference type="OrthoDB" id="9804217at2"/>
<evidence type="ECO:0000259" key="10">
    <source>
        <dbReference type="Pfam" id="PF00218"/>
    </source>
</evidence>
<keyword evidence="12" id="KW-1185">Reference proteome</keyword>
<dbReference type="FunFam" id="3.20.20.70:FF:000024">
    <property type="entry name" value="Indole-3-glycerol phosphate synthase"/>
    <property type="match status" value="1"/>
</dbReference>
<gene>
    <name evidence="11" type="ORF">EV210_10251</name>
</gene>
<organism evidence="11 12">
    <name type="scientific">Anaerospora hongkongensis</name>
    <dbReference type="NCBI Taxonomy" id="244830"/>
    <lineage>
        <taxon>Bacteria</taxon>
        <taxon>Bacillati</taxon>
        <taxon>Bacillota</taxon>
        <taxon>Negativicutes</taxon>
        <taxon>Selenomonadales</taxon>
        <taxon>Sporomusaceae</taxon>
        <taxon>Anaerospora</taxon>
    </lineage>
</organism>
<dbReference type="Pfam" id="PF00218">
    <property type="entry name" value="IGPS"/>
    <property type="match status" value="1"/>
</dbReference>
<evidence type="ECO:0000256" key="3">
    <source>
        <dbReference type="ARBA" id="ARBA00008737"/>
    </source>
</evidence>
<evidence type="ECO:0000256" key="8">
    <source>
        <dbReference type="ARBA" id="ARBA00023141"/>
    </source>
</evidence>
<comment type="similarity">
    <text evidence="3">Belongs to the TrpC family.</text>
</comment>
<dbReference type="InterPro" id="IPR013798">
    <property type="entry name" value="Indole-3-glycerol_P_synth_dom"/>
</dbReference>
<dbReference type="EMBL" id="SLUI01000002">
    <property type="protein sequence ID" value="TCL39144.1"/>
    <property type="molecule type" value="Genomic_DNA"/>
</dbReference>